<dbReference type="EMBL" id="JAIMFO010000005">
    <property type="protein sequence ID" value="MBY4797412.1"/>
    <property type="molecule type" value="Genomic_DNA"/>
</dbReference>
<dbReference type="Gene3D" id="3.30.1330.50">
    <property type="entry name" value="2-C-methyl-D-erythritol 2,4-cyclodiphosphate synthase"/>
    <property type="match status" value="1"/>
</dbReference>
<evidence type="ECO:0000256" key="1">
    <source>
        <dbReference type="ARBA" id="ARBA00000200"/>
    </source>
</evidence>
<dbReference type="CDD" id="cd00554">
    <property type="entry name" value="MECDP_synthase"/>
    <property type="match status" value="1"/>
</dbReference>
<evidence type="ECO:0000256" key="4">
    <source>
        <dbReference type="ARBA" id="ARBA00022723"/>
    </source>
</evidence>
<dbReference type="Pfam" id="PF02542">
    <property type="entry name" value="YgbB"/>
    <property type="match status" value="1"/>
</dbReference>
<comment type="subunit">
    <text evidence="7">Homotrimer.</text>
</comment>
<evidence type="ECO:0000256" key="2">
    <source>
        <dbReference type="ARBA" id="ARBA00004709"/>
    </source>
</evidence>
<keyword evidence="11" id="KW-1185">Reference proteome</keyword>
<comment type="pathway">
    <text evidence="2 7">Isoprenoid biosynthesis; isopentenyl diphosphate biosynthesis via DXP pathway; isopentenyl diphosphate from 1-deoxy-D-xylulose 5-phosphate: step 4/6.</text>
</comment>
<comment type="function">
    <text evidence="7">Involved in the biosynthesis of isopentenyl diphosphate (IPP) and dimethylallyl diphosphate (DMAPP), two major building blocks of isoprenoid compounds. Catalyzes the conversion of 4-diphosphocytidyl-2-C-methyl-D-erythritol 2-phosphate (CDP-ME2P) to 2-C-methyl-D-erythritol 2,4-cyclodiphosphate (ME-CPP) with a corresponding release of cytidine 5-monophosphate (CMP).</text>
</comment>
<feature type="binding site" evidence="7">
    <location>
        <begin position="64"/>
        <end position="68"/>
    </location>
    <ligand>
        <name>4-CDP-2-C-methyl-D-erythritol 2-phosphate</name>
        <dbReference type="ChEBI" id="CHEBI:57919"/>
    </ligand>
</feature>
<protein>
    <recommendedName>
        <fullName evidence="3 7">2-C-methyl-D-erythritol 2,4-cyclodiphosphate synthase</fullName>
        <shortName evidence="7">MECDP-synthase</shortName>
        <shortName evidence="7">MECPP-synthase</shortName>
        <shortName evidence="7">MECPS</shortName>
        <ecNumber evidence="3 7">4.6.1.12</ecNumber>
    </recommendedName>
</protein>
<feature type="binding site" evidence="7">
    <location>
        <begin position="11"/>
        <end position="13"/>
    </location>
    <ligand>
        <name>4-CDP-2-C-methyl-D-erythritol 2-phosphate</name>
        <dbReference type="ChEBI" id="CHEBI:57919"/>
    </ligand>
</feature>
<keyword evidence="4 7" id="KW-0479">Metal-binding</keyword>
<keyword evidence="5 7" id="KW-0414">Isoprene biosynthesis</keyword>
<accession>A0ABS7MJ71</accession>
<evidence type="ECO:0000256" key="5">
    <source>
        <dbReference type="ARBA" id="ARBA00023229"/>
    </source>
</evidence>
<evidence type="ECO:0000256" key="3">
    <source>
        <dbReference type="ARBA" id="ARBA00012579"/>
    </source>
</evidence>
<dbReference type="SUPFAM" id="SSF69765">
    <property type="entry name" value="IpsF-like"/>
    <property type="match status" value="1"/>
</dbReference>
<evidence type="ECO:0000259" key="9">
    <source>
        <dbReference type="Pfam" id="PF02542"/>
    </source>
</evidence>
<dbReference type="InterPro" id="IPR020555">
    <property type="entry name" value="MECDP_synthase_CS"/>
</dbReference>
<feature type="binding site" evidence="7">
    <location>
        <begin position="37"/>
        <end position="38"/>
    </location>
    <ligand>
        <name>4-CDP-2-C-methyl-D-erythritol 2-phosphate</name>
        <dbReference type="ChEBI" id="CHEBI:57919"/>
    </ligand>
</feature>
<comment type="cofactor">
    <cofactor evidence="7">
        <name>a divalent metal cation</name>
        <dbReference type="ChEBI" id="CHEBI:60240"/>
    </cofactor>
    <text evidence="7">Binds 1 divalent metal cation per subunit.</text>
</comment>
<gene>
    <name evidence="7 10" type="primary">ispF</name>
    <name evidence="10" type="ORF">K6V98_03425</name>
</gene>
<comment type="caution">
    <text evidence="7">Lacks conserved residue(s) required for the propagation of feature annotation.</text>
</comment>
<feature type="domain" description="2-C-methyl-D-erythritol 2,4-cyclodiphosphate synthase" evidence="9">
    <location>
        <begin position="4"/>
        <end position="157"/>
    </location>
</feature>
<evidence type="ECO:0000256" key="8">
    <source>
        <dbReference type="RuleBase" id="RU004395"/>
    </source>
</evidence>
<dbReference type="EC" id="4.6.1.12" evidence="3 7"/>
<reference evidence="10 11" key="1">
    <citation type="submission" date="2021-08" db="EMBL/GenBank/DDBJ databases">
        <title>Collinsella faecalis sp. nov. isolated from swine faeces.</title>
        <authorList>
            <person name="Oh B.S."/>
            <person name="Lee J.H."/>
        </authorList>
    </citation>
    <scope>NUCLEOTIDE SEQUENCE [LARGE SCALE GENOMIC DNA]</scope>
    <source>
        <strain evidence="10 11">AGMB00827</strain>
    </source>
</reference>
<comment type="catalytic activity">
    <reaction evidence="1 7 8">
        <text>4-CDP-2-C-methyl-D-erythritol 2-phosphate = 2-C-methyl-D-erythritol 2,4-cyclic diphosphate + CMP</text>
        <dbReference type="Rhea" id="RHEA:23864"/>
        <dbReference type="ChEBI" id="CHEBI:57919"/>
        <dbReference type="ChEBI" id="CHEBI:58483"/>
        <dbReference type="ChEBI" id="CHEBI:60377"/>
        <dbReference type="EC" id="4.6.1.12"/>
    </reaction>
</comment>
<dbReference type="GO" id="GO:0008685">
    <property type="term" value="F:2-C-methyl-D-erythritol 2,4-cyclodiphosphate synthase activity"/>
    <property type="evidence" value="ECO:0007669"/>
    <property type="project" value="UniProtKB-EC"/>
</dbReference>
<name>A0ABS7MJ71_9ACTN</name>
<dbReference type="NCBIfam" id="TIGR00151">
    <property type="entry name" value="ispF"/>
    <property type="match status" value="1"/>
</dbReference>
<evidence type="ECO:0000313" key="10">
    <source>
        <dbReference type="EMBL" id="MBY4797412.1"/>
    </source>
</evidence>
<dbReference type="RefSeq" id="WP_222199295.1">
    <property type="nucleotide sequence ID" value="NZ_JAIMFO010000005.1"/>
</dbReference>
<comment type="caution">
    <text evidence="10">The sequence shown here is derived from an EMBL/GenBank/DDBJ whole genome shotgun (WGS) entry which is preliminary data.</text>
</comment>
<dbReference type="PROSITE" id="PS01350">
    <property type="entry name" value="ISPF"/>
    <property type="match status" value="1"/>
</dbReference>
<dbReference type="PANTHER" id="PTHR43181">
    <property type="entry name" value="2-C-METHYL-D-ERYTHRITOL 2,4-CYCLODIPHOSPHATE SYNTHASE, CHLOROPLASTIC"/>
    <property type="match status" value="1"/>
</dbReference>
<evidence type="ECO:0000256" key="7">
    <source>
        <dbReference type="HAMAP-Rule" id="MF_00107"/>
    </source>
</evidence>
<comment type="similarity">
    <text evidence="7 8">Belongs to the IspF family.</text>
</comment>
<dbReference type="InterPro" id="IPR003526">
    <property type="entry name" value="MECDP_synthase"/>
</dbReference>
<feature type="binding site" evidence="7">
    <location>
        <begin position="135"/>
        <end position="138"/>
    </location>
    <ligand>
        <name>4-CDP-2-C-methyl-D-erythritol 2-phosphate</name>
        <dbReference type="ChEBI" id="CHEBI:57919"/>
    </ligand>
</feature>
<organism evidence="10 11">
    <name type="scientific">Collinsella ureilytica</name>
    <dbReference type="NCBI Taxonomy" id="2869515"/>
    <lineage>
        <taxon>Bacteria</taxon>
        <taxon>Bacillati</taxon>
        <taxon>Actinomycetota</taxon>
        <taxon>Coriobacteriia</taxon>
        <taxon>Coriobacteriales</taxon>
        <taxon>Coriobacteriaceae</taxon>
        <taxon>Collinsella</taxon>
    </lineage>
</organism>
<evidence type="ECO:0000256" key="6">
    <source>
        <dbReference type="ARBA" id="ARBA00023239"/>
    </source>
</evidence>
<dbReference type="HAMAP" id="MF_00107">
    <property type="entry name" value="IspF"/>
    <property type="match status" value="1"/>
</dbReference>
<evidence type="ECO:0000313" key="11">
    <source>
        <dbReference type="Proteomes" id="UP000700908"/>
    </source>
</evidence>
<feature type="site" description="Transition state stabilizer" evidence="7">
    <location>
        <position position="136"/>
    </location>
</feature>
<feature type="site" description="Transition state stabilizer" evidence="7">
    <location>
        <position position="37"/>
    </location>
</feature>
<keyword evidence="6 7" id="KW-0456">Lyase</keyword>
<dbReference type="InterPro" id="IPR036571">
    <property type="entry name" value="MECDP_synthase_sf"/>
</dbReference>
<feature type="binding site" evidence="7">
    <location>
        <begin position="59"/>
        <end position="61"/>
    </location>
    <ligand>
        <name>4-CDP-2-C-methyl-D-erythritol 2-phosphate</name>
        <dbReference type="ChEBI" id="CHEBI:57919"/>
    </ligand>
</feature>
<dbReference type="PANTHER" id="PTHR43181:SF1">
    <property type="entry name" value="2-C-METHYL-D-ERYTHRITOL 2,4-CYCLODIPHOSPHATE SYNTHASE, CHLOROPLASTIC"/>
    <property type="match status" value="1"/>
</dbReference>
<feature type="binding site" evidence="7">
    <location>
        <position position="13"/>
    </location>
    <ligand>
        <name>a divalent metal cation</name>
        <dbReference type="ChEBI" id="CHEBI:60240"/>
    </ligand>
</feature>
<feature type="binding site" evidence="7">
    <location>
        <position position="11"/>
    </location>
    <ligand>
        <name>a divalent metal cation</name>
        <dbReference type="ChEBI" id="CHEBI:60240"/>
    </ligand>
</feature>
<proteinExistence type="inferred from homology"/>
<feature type="binding site" evidence="7">
    <location>
        <position position="45"/>
    </location>
    <ligand>
        <name>a divalent metal cation</name>
        <dbReference type="ChEBI" id="CHEBI:60240"/>
    </ligand>
</feature>
<dbReference type="Proteomes" id="UP000700908">
    <property type="component" value="Unassembled WGS sequence"/>
</dbReference>
<sequence length="160" mass="16675">MGGLRIGHGYDVHRLVEGRPCIIGGVDIPHERGLLGHSDADVLAHALADALLGAARAGDIGALFPDTDPAFAGADSLVLLGRAMAHIRQLGFELLDADCTIACQEPKITPHRDAMRKNLAAALGVELDQIGVKATTTEGLGWEGEGAGIGAWAVCILEKR</sequence>